<dbReference type="PRINTS" id="PR00793">
    <property type="entry name" value="PROAMNOPTASE"/>
</dbReference>
<dbReference type="PANTHER" id="PTHR43248">
    <property type="entry name" value="2-SUCCINYL-6-HYDROXY-2,4-CYCLOHEXADIENE-1-CARBOXYLATE SYNTHASE"/>
    <property type="match status" value="1"/>
</dbReference>
<dbReference type="PANTHER" id="PTHR43248:SF2">
    <property type="entry name" value="PROLYL AMINOPEPTIDASE"/>
    <property type="match status" value="1"/>
</dbReference>
<dbReference type="SUPFAM" id="SSF53474">
    <property type="entry name" value="alpha/beta-Hydrolases"/>
    <property type="match status" value="1"/>
</dbReference>
<dbReference type="InterPro" id="IPR029058">
    <property type="entry name" value="AB_hydrolase_fold"/>
</dbReference>
<keyword evidence="2 4" id="KW-0378">Hydrolase</keyword>
<feature type="domain" description="AB hydrolase-1" evidence="3">
    <location>
        <begin position="71"/>
        <end position="211"/>
    </location>
</feature>
<dbReference type="Pfam" id="PF00561">
    <property type="entry name" value="Abhydrolase_1"/>
    <property type="match status" value="1"/>
</dbReference>
<accession>A0AAX3EQW7</accession>
<dbReference type="RefSeq" id="WP_069694391.1">
    <property type="nucleotide sequence ID" value="NZ_CP043010.1"/>
</dbReference>
<evidence type="ECO:0000256" key="2">
    <source>
        <dbReference type="ARBA" id="ARBA00022801"/>
    </source>
</evidence>
<dbReference type="InterPro" id="IPR000073">
    <property type="entry name" value="AB_hydrolase_1"/>
</dbReference>
<dbReference type="GO" id="GO:0006508">
    <property type="term" value="P:proteolysis"/>
    <property type="evidence" value="ECO:0007669"/>
    <property type="project" value="InterPro"/>
</dbReference>
<dbReference type="GO" id="GO:0004177">
    <property type="term" value="F:aminopeptidase activity"/>
    <property type="evidence" value="ECO:0007669"/>
    <property type="project" value="UniProtKB-EC"/>
</dbReference>
<name>A0AAX3EQW7_PAEUR</name>
<dbReference type="Gene3D" id="3.40.50.1820">
    <property type="entry name" value="alpha/beta hydrolase"/>
    <property type="match status" value="1"/>
</dbReference>
<dbReference type="InterPro" id="IPR002410">
    <property type="entry name" value="Peptidase_S33"/>
</dbReference>
<dbReference type="InterPro" id="IPR051601">
    <property type="entry name" value="Serine_prot/Carboxylest_S33"/>
</dbReference>
<evidence type="ECO:0000259" key="3">
    <source>
        <dbReference type="Pfam" id="PF00561"/>
    </source>
</evidence>
<evidence type="ECO:0000313" key="5">
    <source>
        <dbReference type="Proteomes" id="UP001163293"/>
    </source>
</evidence>
<keyword evidence="5" id="KW-1185">Reference proteome</keyword>
<gene>
    <name evidence="4" type="ORF">NL394_10395</name>
</gene>
<dbReference type="Proteomes" id="UP001163293">
    <property type="component" value="Chromosome"/>
</dbReference>
<sequence length="448" mass="49916">MAELHSIRARHEFRGLRTVEHFFTVPLDHGPVEAWAGHNGREAIPGEESITVFAREYTSTEHSAEDAARLPWLLYLQGGPGGRGNRVTSLSGWMKAAAKDFRILMLDQRGTGLSTPIEFQSLARRGDAERQAEYLAHFRADSIVADAEMIRRILGAEPWTVLGQSFGGFCALTYLSFAPEGLRDVLITGGLAPLQGPAERVYRATFRRVAARNAEYFAWYPEDRGRITRIMRHLADQPEHLASGERLTPERFQMVGSFLGGNTRVDALHYLLEDAFIETATGPRLSEAFLEQVRSLVSRAGNPLYAVLHESIYAQGEATKWAAWRVLEEYPEFESSADEPLLTGEMVYPWYFVQDPALVPFQPVAELLASKADWGPLYDTQRLATNTVPVAAAVYQDDIYVDHALSMETASAVRGLQPWVTDAFHHDGIGEDGEGIFRRLLGLVRPGS</sequence>
<organism evidence="4 5">
    <name type="scientific">Paenarthrobacter ureafaciens</name>
    <dbReference type="NCBI Taxonomy" id="37931"/>
    <lineage>
        <taxon>Bacteria</taxon>
        <taxon>Bacillati</taxon>
        <taxon>Actinomycetota</taxon>
        <taxon>Actinomycetes</taxon>
        <taxon>Micrococcales</taxon>
        <taxon>Micrococcaceae</taxon>
        <taxon>Paenarthrobacter</taxon>
    </lineage>
</organism>
<comment type="similarity">
    <text evidence="1">Belongs to the peptidase S33 family.</text>
</comment>
<reference evidence="4" key="1">
    <citation type="submission" date="2022-07" db="EMBL/GenBank/DDBJ databases">
        <authorList>
            <person name="Wu T."/>
        </authorList>
    </citation>
    <scope>NUCLEOTIDE SEQUENCE</scope>
    <source>
        <strain evidence="4">SD-1</strain>
    </source>
</reference>
<protein>
    <submittedName>
        <fullName evidence="4">Alpha/beta hydrolase</fullName>
    </submittedName>
</protein>
<evidence type="ECO:0000313" key="4">
    <source>
        <dbReference type="EMBL" id="UYV99577.1"/>
    </source>
</evidence>
<dbReference type="AlphaFoldDB" id="A0AAX3EQW7"/>
<evidence type="ECO:0000256" key="1">
    <source>
        <dbReference type="ARBA" id="ARBA00010088"/>
    </source>
</evidence>
<proteinExistence type="inferred from homology"/>
<dbReference type="EMBL" id="CP101185">
    <property type="protein sequence ID" value="UYV99577.1"/>
    <property type="molecule type" value="Genomic_DNA"/>
</dbReference>